<organism evidence="2 3">
    <name type="scientific">Tenacibaculum lutimaris</name>
    <dbReference type="NCBI Taxonomy" id="285258"/>
    <lineage>
        <taxon>Bacteria</taxon>
        <taxon>Pseudomonadati</taxon>
        <taxon>Bacteroidota</taxon>
        <taxon>Flavobacteriia</taxon>
        <taxon>Flavobacteriales</taxon>
        <taxon>Flavobacteriaceae</taxon>
        <taxon>Tenacibaculum</taxon>
    </lineage>
</organism>
<sequence>MRNSTILLSFFALFITTSILAQDTVWFDKNWQETTKENHEFYRPTPKRMNNGYWIVDYYKNGQIQMEGFSTVNIPNEEEFDGLVLYYHPNGKPFHKANYKNGKLHGIRKVYYESGELKEEGKYEDGKREGIWKTFYKNGKIESKGKYRENEKVGIWKTFYKNVY</sequence>
<dbReference type="SUPFAM" id="SSF82185">
    <property type="entry name" value="Histone H3 K4-specific methyltransferase SET7/9 N-terminal domain"/>
    <property type="match status" value="1"/>
</dbReference>
<evidence type="ECO:0000313" key="2">
    <source>
        <dbReference type="EMBL" id="RKF04692.1"/>
    </source>
</evidence>
<feature type="signal peptide" evidence="1">
    <location>
        <begin position="1"/>
        <end position="21"/>
    </location>
</feature>
<comment type="caution">
    <text evidence="2">The sequence shown here is derived from an EMBL/GenBank/DDBJ whole genome shotgun (WGS) entry which is preliminary data.</text>
</comment>
<evidence type="ECO:0000313" key="3">
    <source>
        <dbReference type="Proteomes" id="UP000285780"/>
    </source>
</evidence>
<protein>
    <submittedName>
        <fullName evidence="2">MORN repeat protein</fullName>
    </submittedName>
</protein>
<dbReference type="InterPro" id="IPR011652">
    <property type="entry name" value="MORN_2"/>
</dbReference>
<dbReference type="RefSeq" id="WP_051435838.1">
    <property type="nucleotide sequence ID" value="NZ_RAQM01000006.1"/>
</dbReference>
<accession>A0A420E3M1</accession>
<dbReference type="AlphaFoldDB" id="A0A420E3M1"/>
<gene>
    <name evidence="2" type="ORF">C8N26_0078</name>
</gene>
<keyword evidence="3" id="KW-1185">Reference proteome</keyword>
<reference evidence="2 3" key="1">
    <citation type="submission" date="2018-09" db="EMBL/GenBank/DDBJ databases">
        <title>Genomic Encyclopedia of Archaeal and Bacterial Type Strains, Phase II (KMG-II): from individual species to whole genera.</title>
        <authorList>
            <person name="Goeker M."/>
        </authorList>
    </citation>
    <scope>NUCLEOTIDE SEQUENCE [LARGE SCALE GENOMIC DNA]</scope>
    <source>
        <strain evidence="2 3">DSM 16505</strain>
    </source>
</reference>
<dbReference type="Gene3D" id="2.20.110.10">
    <property type="entry name" value="Histone H3 K4-specific methyltransferase SET7/9 N-terminal domain"/>
    <property type="match status" value="2"/>
</dbReference>
<proteinExistence type="predicted"/>
<dbReference type="Pfam" id="PF07661">
    <property type="entry name" value="MORN_2"/>
    <property type="match status" value="3"/>
</dbReference>
<name>A0A420E3M1_9FLAO</name>
<dbReference type="EMBL" id="RAQM01000006">
    <property type="protein sequence ID" value="RKF04692.1"/>
    <property type="molecule type" value="Genomic_DNA"/>
</dbReference>
<feature type="chain" id="PRO_5019380767" evidence="1">
    <location>
        <begin position="22"/>
        <end position="164"/>
    </location>
</feature>
<keyword evidence="1" id="KW-0732">Signal</keyword>
<dbReference type="Proteomes" id="UP000285780">
    <property type="component" value="Unassembled WGS sequence"/>
</dbReference>
<evidence type="ECO:0000256" key="1">
    <source>
        <dbReference type="SAM" id="SignalP"/>
    </source>
</evidence>